<evidence type="ECO:0008006" key="6">
    <source>
        <dbReference type="Google" id="ProtNLM"/>
    </source>
</evidence>
<protein>
    <recommendedName>
        <fullName evidence="6">Fungal lipase-like domain-containing protein</fullName>
    </recommendedName>
</protein>
<feature type="domain" description="DUF7358" evidence="3">
    <location>
        <begin position="15"/>
        <end position="246"/>
    </location>
</feature>
<keyword evidence="1" id="KW-0472">Membrane</keyword>
<evidence type="ECO:0000259" key="2">
    <source>
        <dbReference type="Pfam" id="PF01764"/>
    </source>
</evidence>
<keyword evidence="1" id="KW-1133">Transmembrane helix</keyword>
<accession>A0AAP0AU19</accession>
<feature type="transmembrane region" description="Helical" evidence="1">
    <location>
        <begin position="163"/>
        <end position="182"/>
    </location>
</feature>
<evidence type="ECO:0000313" key="5">
    <source>
        <dbReference type="Proteomes" id="UP001418222"/>
    </source>
</evidence>
<comment type="caution">
    <text evidence="4">The sequence shown here is derived from an EMBL/GenBank/DDBJ whole genome shotgun (WGS) entry which is preliminary data.</text>
</comment>
<feature type="domain" description="Fungal lipase-type" evidence="2">
    <location>
        <begin position="384"/>
        <end position="542"/>
    </location>
</feature>
<dbReference type="InterPro" id="IPR002921">
    <property type="entry name" value="Fungal_lipase-type"/>
</dbReference>
<feature type="transmembrane region" description="Helical" evidence="1">
    <location>
        <begin position="110"/>
        <end position="136"/>
    </location>
</feature>
<sequence>MGDSTAECSPLPSKMKNMRCVSMLLGLSNVGLVLIGGFLMLSASPSCPAGDNYSFGLVSVIACIRIGCMAAAAKAQHSTAITIAGHSMEGGTASITSDSRLERQRRYRRWLWWTRFGMIVNAMQFLMALYVMLIIVKGFYRQEADSMVCFLGHDMKDIEWKKFVMLSFLVLMWLVVITQCFTGTDVLRWRSFYATHDTAWRAHYREVFDHGIREALCCLGRVKYLSVLEEDEVYSVARLLGDLVAYRATGTGHLELLAGLALLQSDKQSPESCDDFIEAPDTRLQEATLLHQFAEAAYTGPLLDFGRNPVLFPFLWLYRQGVLSPWTCKRRPILDGDNWWRGHAAAFLKYVNLPPESLRHGRVCQKNRGVAYFIVVLHDIQTVVIAIRGTETPEDLITDGLCRESNLSENDLDGLINCSHVHPNNRETIISSYPHFGHSGIVESARELYMKIDCLPRGTLEVSTSERTGLLSSLLGCGCECEGYKVRIVGHSLGGAVATLLGLRLKGRYPNLHVYAYGPLPCVDFATAEACSDFVTSIVYNDEFSSRLSVNSVLRLLAAAIKVLSDDSSANSAVISKLVRKIMSLRKRNGTGESSELAEAIGEMKEVFLAGLVIHIVPQRTNIFPIWKFLVVNEKESIYKAYVAKRGDFKDIILSPYMFLDHLPWR</sequence>
<dbReference type="SUPFAM" id="SSF53474">
    <property type="entry name" value="alpha/beta-Hydrolases"/>
    <property type="match status" value="1"/>
</dbReference>
<dbReference type="PANTHER" id="PTHR47030:SF4">
    <property type="entry name" value="FUNGAL LIPASE-LIKE DOMAIN-CONTAINING PROTEIN"/>
    <property type="match status" value="1"/>
</dbReference>
<feature type="transmembrane region" description="Helical" evidence="1">
    <location>
        <begin position="21"/>
        <end position="41"/>
    </location>
</feature>
<dbReference type="InterPro" id="IPR029058">
    <property type="entry name" value="AB_hydrolase_fold"/>
</dbReference>
<evidence type="ECO:0000259" key="3">
    <source>
        <dbReference type="Pfam" id="PF24057"/>
    </source>
</evidence>
<evidence type="ECO:0000256" key="1">
    <source>
        <dbReference type="SAM" id="Phobius"/>
    </source>
</evidence>
<dbReference type="EMBL" id="JBBWWQ010000021">
    <property type="protein sequence ID" value="KAK8914521.1"/>
    <property type="molecule type" value="Genomic_DNA"/>
</dbReference>
<keyword evidence="5" id="KW-1185">Reference proteome</keyword>
<dbReference type="InterPro" id="IPR055782">
    <property type="entry name" value="DUF7358"/>
</dbReference>
<dbReference type="Proteomes" id="UP001418222">
    <property type="component" value="Unassembled WGS sequence"/>
</dbReference>
<dbReference type="GO" id="GO:0006629">
    <property type="term" value="P:lipid metabolic process"/>
    <property type="evidence" value="ECO:0007669"/>
    <property type="project" value="InterPro"/>
</dbReference>
<proteinExistence type="predicted"/>
<keyword evidence="1" id="KW-0812">Transmembrane</keyword>
<dbReference type="Gene3D" id="3.40.50.1820">
    <property type="entry name" value="alpha/beta hydrolase"/>
    <property type="match status" value="1"/>
</dbReference>
<name>A0AAP0AU19_9ASPA</name>
<dbReference type="PANTHER" id="PTHR47030">
    <property type="entry name" value="LIPASE CLASS 3 FAMILY PROTEIN"/>
    <property type="match status" value="1"/>
</dbReference>
<organism evidence="4 5">
    <name type="scientific">Platanthera zijinensis</name>
    <dbReference type="NCBI Taxonomy" id="2320716"/>
    <lineage>
        <taxon>Eukaryota</taxon>
        <taxon>Viridiplantae</taxon>
        <taxon>Streptophyta</taxon>
        <taxon>Embryophyta</taxon>
        <taxon>Tracheophyta</taxon>
        <taxon>Spermatophyta</taxon>
        <taxon>Magnoliopsida</taxon>
        <taxon>Liliopsida</taxon>
        <taxon>Asparagales</taxon>
        <taxon>Orchidaceae</taxon>
        <taxon>Orchidoideae</taxon>
        <taxon>Orchideae</taxon>
        <taxon>Orchidinae</taxon>
        <taxon>Platanthera</taxon>
    </lineage>
</organism>
<dbReference type="CDD" id="cd00519">
    <property type="entry name" value="Lipase_3"/>
    <property type="match status" value="1"/>
</dbReference>
<reference evidence="4 5" key="1">
    <citation type="journal article" date="2022" name="Nat. Plants">
        <title>Genomes of leafy and leafless Platanthera orchids illuminate the evolution of mycoheterotrophy.</title>
        <authorList>
            <person name="Li M.H."/>
            <person name="Liu K.W."/>
            <person name="Li Z."/>
            <person name="Lu H.C."/>
            <person name="Ye Q.L."/>
            <person name="Zhang D."/>
            <person name="Wang J.Y."/>
            <person name="Li Y.F."/>
            <person name="Zhong Z.M."/>
            <person name="Liu X."/>
            <person name="Yu X."/>
            <person name="Liu D.K."/>
            <person name="Tu X.D."/>
            <person name="Liu B."/>
            <person name="Hao Y."/>
            <person name="Liao X.Y."/>
            <person name="Jiang Y.T."/>
            <person name="Sun W.H."/>
            <person name="Chen J."/>
            <person name="Chen Y.Q."/>
            <person name="Ai Y."/>
            <person name="Zhai J.W."/>
            <person name="Wu S.S."/>
            <person name="Zhou Z."/>
            <person name="Hsiao Y.Y."/>
            <person name="Wu W.L."/>
            <person name="Chen Y.Y."/>
            <person name="Lin Y.F."/>
            <person name="Hsu J.L."/>
            <person name="Li C.Y."/>
            <person name="Wang Z.W."/>
            <person name="Zhao X."/>
            <person name="Zhong W.Y."/>
            <person name="Ma X.K."/>
            <person name="Ma L."/>
            <person name="Huang J."/>
            <person name="Chen G.Z."/>
            <person name="Huang M.Z."/>
            <person name="Huang L."/>
            <person name="Peng D.H."/>
            <person name="Luo Y.B."/>
            <person name="Zou S.Q."/>
            <person name="Chen S.P."/>
            <person name="Lan S."/>
            <person name="Tsai W.C."/>
            <person name="Van de Peer Y."/>
            <person name="Liu Z.J."/>
        </authorList>
    </citation>
    <scope>NUCLEOTIDE SEQUENCE [LARGE SCALE GENOMIC DNA]</scope>
    <source>
        <strain evidence="4">Lor287</strain>
    </source>
</reference>
<evidence type="ECO:0000313" key="4">
    <source>
        <dbReference type="EMBL" id="KAK8914521.1"/>
    </source>
</evidence>
<dbReference type="Pfam" id="PF01764">
    <property type="entry name" value="Lipase_3"/>
    <property type="match status" value="1"/>
</dbReference>
<gene>
    <name evidence="4" type="ORF">KSP39_PZI023771</name>
</gene>
<dbReference type="Pfam" id="PF24057">
    <property type="entry name" value="DUF7358"/>
    <property type="match status" value="1"/>
</dbReference>
<dbReference type="AlphaFoldDB" id="A0AAP0AU19"/>